<evidence type="ECO:0000256" key="8">
    <source>
        <dbReference type="ARBA" id="ARBA00023251"/>
    </source>
</evidence>
<keyword evidence="6 10" id="KW-0418">Kinase</keyword>
<dbReference type="SUPFAM" id="SSF56112">
    <property type="entry name" value="Protein kinase-like (PK-like)"/>
    <property type="match status" value="1"/>
</dbReference>
<evidence type="ECO:0000256" key="9">
    <source>
        <dbReference type="ARBA" id="ARBA00048925"/>
    </source>
</evidence>
<evidence type="ECO:0000256" key="3">
    <source>
        <dbReference type="ARBA" id="ARBA00017903"/>
    </source>
</evidence>
<keyword evidence="8 10" id="KW-0046">Antibiotic resistance</keyword>
<evidence type="ECO:0000313" key="15">
    <source>
        <dbReference type="Proteomes" id="UP000268684"/>
    </source>
</evidence>
<dbReference type="PIRSF" id="PIRSF000706">
    <property type="entry name" value="Kanamycin_kin"/>
    <property type="match status" value="1"/>
</dbReference>
<dbReference type="Proteomes" id="UP000268684">
    <property type="component" value="Chromosome II"/>
</dbReference>
<evidence type="ECO:0000256" key="2">
    <source>
        <dbReference type="ARBA" id="ARBA00012193"/>
    </source>
</evidence>
<dbReference type="EMBL" id="LR025743">
    <property type="protein sequence ID" value="VBB16329.1"/>
    <property type="molecule type" value="Genomic_DNA"/>
</dbReference>
<name>A0AAJ5NIM8_9BURK</name>
<dbReference type="GO" id="GO:0005524">
    <property type="term" value="F:ATP binding"/>
    <property type="evidence" value="ECO:0007669"/>
    <property type="project" value="UniProtKB-KW"/>
</dbReference>
<keyword evidence="15" id="KW-1185">Reference proteome</keyword>
<dbReference type="CDD" id="cd05150">
    <property type="entry name" value="APH"/>
    <property type="match status" value="1"/>
</dbReference>
<gene>
    <name evidence="14" type="primary">neo</name>
    <name evidence="14" type="ORF">BSTAB16_6532</name>
</gene>
<dbReference type="Gene3D" id="3.30.200.20">
    <property type="entry name" value="Phosphorylase Kinase, domain 1"/>
    <property type="match status" value="1"/>
</dbReference>
<keyword evidence="5 10" id="KW-0547">Nucleotide-binding</keyword>
<reference evidence="14 15" key="1">
    <citation type="submission" date="2017-11" db="EMBL/GenBank/DDBJ databases">
        <authorList>
            <person name="Seth-Smith MB H."/>
        </authorList>
    </citation>
    <scope>NUCLEOTIDE SEQUENCE [LARGE SCALE GENOMIC DNA]</scope>
    <source>
        <strain evidence="14">E</strain>
    </source>
</reference>
<dbReference type="Pfam" id="PF01636">
    <property type="entry name" value="APH"/>
    <property type="match status" value="1"/>
</dbReference>
<dbReference type="PANTHER" id="PTHR21310">
    <property type="entry name" value="AMINOGLYCOSIDE PHOSPHOTRANSFERASE-RELATED-RELATED"/>
    <property type="match status" value="1"/>
</dbReference>
<dbReference type="PANTHER" id="PTHR21310:SF41">
    <property type="entry name" value="3'-PHOSPHOTRANSFERASE, PUTATIVE-RELATED"/>
    <property type="match status" value="1"/>
</dbReference>
<dbReference type="InterPro" id="IPR002575">
    <property type="entry name" value="Aminoglycoside_PTrfase"/>
</dbReference>
<evidence type="ECO:0000313" key="14">
    <source>
        <dbReference type="EMBL" id="VBB16329.1"/>
    </source>
</evidence>
<dbReference type="GO" id="GO:0008910">
    <property type="term" value="F:kanamycin kinase activity"/>
    <property type="evidence" value="ECO:0007669"/>
    <property type="project" value="UniProtKB-EC"/>
</dbReference>
<accession>A0AAJ5NIM8</accession>
<protein>
    <recommendedName>
        <fullName evidence="3">Aminoglycoside 3'-phosphotransferase</fullName>
        <ecNumber evidence="2">2.7.1.95</ecNumber>
    </recommendedName>
</protein>
<evidence type="ECO:0000256" key="11">
    <source>
        <dbReference type="PIRSR" id="PIRSR000706-1"/>
    </source>
</evidence>
<dbReference type="Gene3D" id="3.90.1200.10">
    <property type="match status" value="1"/>
</dbReference>
<evidence type="ECO:0000256" key="4">
    <source>
        <dbReference type="ARBA" id="ARBA00022679"/>
    </source>
</evidence>
<feature type="domain" description="Aminoglycoside phosphotransferase" evidence="13">
    <location>
        <begin position="58"/>
        <end position="287"/>
    </location>
</feature>
<dbReference type="GO" id="GO:0046677">
    <property type="term" value="P:response to antibiotic"/>
    <property type="evidence" value="ECO:0007669"/>
    <property type="project" value="UniProtKB-KW"/>
</dbReference>
<evidence type="ECO:0000256" key="5">
    <source>
        <dbReference type="ARBA" id="ARBA00022741"/>
    </source>
</evidence>
<keyword evidence="7 10" id="KW-0067">ATP-binding</keyword>
<comment type="similarity">
    <text evidence="1 10">Belongs to the aminoglycoside phosphotransferase family.</text>
</comment>
<organism evidence="14 15">
    <name type="scientific">Burkholderia stabilis</name>
    <dbReference type="NCBI Taxonomy" id="95485"/>
    <lineage>
        <taxon>Bacteria</taxon>
        <taxon>Pseudomonadati</taxon>
        <taxon>Pseudomonadota</taxon>
        <taxon>Betaproteobacteria</taxon>
        <taxon>Burkholderiales</taxon>
        <taxon>Burkholderiaceae</taxon>
        <taxon>Burkholderia</taxon>
        <taxon>Burkholderia cepacia complex</taxon>
    </lineage>
</organism>
<dbReference type="GO" id="GO:0046872">
    <property type="term" value="F:metal ion binding"/>
    <property type="evidence" value="ECO:0007669"/>
    <property type="project" value="UniProtKB-KW"/>
</dbReference>
<sequence>MGAALYHSRLFRTVSPMARLPAQPTRIEPDVIDKDKLCNDVPAAWTATLAGCRWTRQTDGQSDAAVFRLDARDGSRRFVKTEPAGPLGELQDEAARLRWLAATGVPGARVLDVVSTAGREWMLLSAVRGENLETARLAPAGKVTIMADALRALHRLDPAACPFDHGAAHRIERARARMNAGLVDEDNLDDSGTGVPLRALFARLQAHRPPIEDKVVTHGDACLPNFMVDEEAFSGFIDCGRLGVADRYQDLALATRDIEADLGSEWVAPFFARYGIEHPDPDRIAFYRLLDEFF</sequence>
<evidence type="ECO:0000256" key="6">
    <source>
        <dbReference type="ARBA" id="ARBA00022777"/>
    </source>
</evidence>
<dbReference type="InterPro" id="IPR011009">
    <property type="entry name" value="Kinase-like_dom_sf"/>
</dbReference>
<dbReference type="InterPro" id="IPR024165">
    <property type="entry name" value="Kan/Strep_kinase"/>
</dbReference>
<dbReference type="InterPro" id="IPR051678">
    <property type="entry name" value="AGP_Transferase"/>
</dbReference>
<feature type="binding site" evidence="12">
    <location>
        <position position="238"/>
    </location>
    <ligand>
        <name>Mg(2+)</name>
        <dbReference type="ChEBI" id="CHEBI:18420"/>
    </ligand>
</feature>
<dbReference type="EC" id="2.7.1.95" evidence="2"/>
<evidence type="ECO:0000256" key="12">
    <source>
        <dbReference type="PIRSR" id="PIRSR000706-2"/>
    </source>
</evidence>
<dbReference type="NCBIfam" id="NF033068">
    <property type="entry name" value="APH_3p"/>
    <property type="match status" value="1"/>
</dbReference>
<feature type="binding site" evidence="12">
    <location>
        <position position="225"/>
    </location>
    <ligand>
        <name>Mg(2+)</name>
        <dbReference type="ChEBI" id="CHEBI:18420"/>
    </ligand>
</feature>
<comment type="catalytic activity">
    <reaction evidence="9">
        <text>kanamycin A + ATP = kanamycin 3'-phosphate + ADP + H(+)</text>
        <dbReference type="Rhea" id="RHEA:24256"/>
        <dbReference type="ChEBI" id="CHEBI:15378"/>
        <dbReference type="ChEBI" id="CHEBI:30616"/>
        <dbReference type="ChEBI" id="CHEBI:57909"/>
        <dbReference type="ChEBI" id="CHEBI:58214"/>
        <dbReference type="ChEBI" id="CHEBI:456216"/>
        <dbReference type="EC" id="2.7.1.95"/>
    </reaction>
</comment>
<evidence type="ECO:0000256" key="1">
    <source>
        <dbReference type="ARBA" id="ARBA00006219"/>
    </source>
</evidence>
<keyword evidence="12" id="KW-0479">Metal-binding</keyword>
<evidence type="ECO:0000256" key="7">
    <source>
        <dbReference type="ARBA" id="ARBA00022840"/>
    </source>
</evidence>
<feature type="active site" description="Proton acceptor" evidence="11">
    <location>
        <position position="220"/>
    </location>
</feature>
<evidence type="ECO:0000259" key="13">
    <source>
        <dbReference type="Pfam" id="PF01636"/>
    </source>
</evidence>
<evidence type="ECO:0000256" key="10">
    <source>
        <dbReference type="PIRNR" id="PIRNR000706"/>
    </source>
</evidence>
<dbReference type="NCBIfam" id="NF032898">
    <property type="entry name" value="APH_3p_II"/>
    <property type="match status" value="1"/>
</dbReference>
<keyword evidence="12" id="KW-0460">Magnesium</keyword>
<keyword evidence="4 10" id="KW-0808">Transferase</keyword>
<proteinExistence type="inferred from homology"/>
<dbReference type="AlphaFoldDB" id="A0AAJ5NIM8"/>